<feature type="transmembrane region" description="Helical" evidence="1">
    <location>
        <begin position="139"/>
        <end position="159"/>
    </location>
</feature>
<dbReference type="PIRSF" id="PIRSF010219">
    <property type="entry name" value="UCP010219"/>
    <property type="match status" value="1"/>
</dbReference>
<evidence type="ECO:0000313" key="3">
    <source>
        <dbReference type="Proteomes" id="UP000077519"/>
    </source>
</evidence>
<keyword evidence="3" id="KW-1185">Reference proteome</keyword>
<dbReference type="AlphaFoldDB" id="A0A177YHY7"/>
<comment type="caution">
    <text evidence="2">The sequence shown here is derived from an EMBL/GenBank/DDBJ whole genome shotgun (WGS) entry which is preliminary data.</text>
</comment>
<keyword evidence="1" id="KW-0812">Transmembrane</keyword>
<dbReference type="EMBL" id="LVHI01000012">
    <property type="protein sequence ID" value="OAK54910.1"/>
    <property type="molecule type" value="Genomic_DNA"/>
</dbReference>
<sequence length="204" mass="21980">MPTNAAAKKETVLEQMGGLSGLVSSTLPVIVFVPANSLFDLTVAIWAALAVALGVTIWRLAKRTPIQPAISGFFGVGICAFIAYRTGDAKGYFLFGIYTSLVYGAVFVLSIVARWPLVGVVWGYLNGGGTSWRSNRRSVYAYDIATLAWAVVFGARYLVQSQLYDSDQTGWLAVARIGMGWPLTGVALLVTFWAVRRADRTSAA</sequence>
<feature type="transmembrane region" description="Helical" evidence="1">
    <location>
        <begin position="41"/>
        <end position="61"/>
    </location>
</feature>
<feature type="transmembrane region" description="Helical" evidence="1">
    <location>
        <begin position="68"/>
        <end position="86"/>
    </location>
</feature>
<feature type="transmembrane region" description="Helical" evidence="1">
    <location>
        <begin position="92"/>
        <end position="118"/>
    </location>
</feature>
<dbReference type="InterPro" id="IPR016566">
    <property type="entry name" value="UCP010219"/>
</dbReference>
<evidence type="ECO:0008006" key="4">
    <source>
        <dbReference type="Google" id="ProtNLM"/>
    </source>
</evidence>
<protein>
    <recommendedName>
        <fullName evidence="4">DUF3159 domain-containing protein</fullName>
    </recommendedName>
</protein>
<organism evidence="2 3">
    <name type="scientific">Rhodococcoides kyotonense</name>
    <dbReference type="NCBI Taxonomy" id="398843"/>
    <lineage>
        <taxon>Bacteria</taxon>
        <taxon>Bacillati</taxon>
        <taxon>Actinomycetota</taxon>
        <taxon>Actinomycetes</taxon>
        <taxon>Mycobacteriales</taxon>
        <taxon>Nocardiaceae</taxon>
        <taxon>Rhodococcoides</taxon>
    </lineage>
</organism>
<evidence type="ECO:0000256" key="1">
    <source>
        <dbReference type="SAM" id="Phobius"/>
    </source>
</evidence>
<feature type="transmembrane region" description="Helical" evidence="1">
    <location>
        <begin position="171"/>
        <end position="195"/>
    </location>
</feature>
<dbReference type="Proteomes" id="UP000077519">
    <property type="component" value="Unassembled WGS sequence"/>
</dbReference>
<proteinExistence type="predicted"/>
<keyword evidence="1" id="KW-1133">Transmembrane helix</keyword>
<reference evidence="2 3" key="1">
    <citation type="submission" date="2016-03" db="EMBL/GenBank/DDBJ databases">
        <title>Genome sequence of Rhodococcus kyotonensis KB10.</title>
        <authorList>
            <person name="Jeong H."/>
            <person name="Hong C.E."/>
            <person name="Jo S.H."/>
            <person name="Park J.M."/>
        </authorList>
    </citation>
    <scope>NUCLEOTIDE SEQUENCE [LARGE SCALE GENOMIC DNA]</scope>
    <source>
        <strain evidence="2 3">KB10</strain>
    </source>
</reference>
<name>A0A177YHY7_9NOCA</name>
<dbReference type="Pfam" id="PF11361">
    <property type="entry name" value="DUF3159"/>
    <property type="match status" value="1"/>
</dbReference>
<gene>
    <name evidence="2" type="ORF">A3K89_03005</name>
</gene>
<accession>A0A177YHY7</accession>
<evidence type="ECO:0000313" key="2">
    <source>
        <dbReference type="EMBL" id="OAK54910.1"/>
    </source>
</evidence>
<keyword evidence="1" id="KW-0472">Membrane</keyword>
<feature type="transmembrane region" description="Helical" evidence="1">
    <location>
        <begin position="12"/>
        <end position="35"/>
    </location>
</feature>